<dbReference type="EMBL" id="MU864993">
    <property type="protein sequence ID" value="KAK4461337.1"/>
    <property type="molecule type" value="Genomic_DNA"/>
</dbReference>
<sequence length="446" mass="48061">MLVSIASFLLVWLNCLAAGAGATWHFTHDKHASQADDPGPYLPLPSWDPWYKAPEGWEAAKPGAVLKIRQHAYNMTTMAIANVRDTFQVLFRSTDSQDKATWGVTTVFLPTQARCNGSTNSSSSNCTQGILSYQLPYDTSCLDASPSYGLQWGEPYGEIAVALARGWWVSVPDFEGPLASYGANIVAGHITLDSVRAVSAAAASEFGVKSTRVALWGYSNGASATEAAVEFAAKYAPDLDIAGAAVGGLASNVGRAGPLLSQTQVAGLLVQGIIGVTSQYPDQRKYILSRLNPSGPYNATEFFWASYMSGWQSLLYFSYVDIFAYFIGGKADLEDPGLTDMFVKEGMMGKFGVPNTKVFLYQAVDDDMAPIKDTDAVVESLCDQGANILYHRNHWGGHNDELTNGRQRSFDFLGDVLDGTKVMSAPSTGCQTVNVTFMQPPGKPIV</sequence>
<proteinExistence type="predicted"/>
<dbReference type="PANTHER" id="PTHR34853:SF5">
    <property type="entry name" value="LIP-DOMAIN-CONTAINING PROTEIN-RELATED"/>
    <property type="match status" value="1"/>
</dbReference>
<reference evidence="3" key="2">
    <citation type="submission" date="2023-06" db="EMBL/GenBank/DDBJ databases">
        <authorList>
            <consortium name="Lawrence Berkeley National Laboratory"/>
            <person name="Mondo S.J."/>
            <person name="Hensen N."/>
            <person name="Bonometti L."/>
            <person name="Westerberg I."/>
            <person name="Brannstrom I.O."/>
            <person name="Guillou S."/>
            <person name="Cros-Aarteil S."/>
            <person name="Calhoun S."/>
            <person name="Haridas S."/>
            <person name="Kuo A."/>
            <person name="Pangilinan J."/>
            <person name="Riley R."/>
            <person name="Labutti K."/>
            <person name="Andreopoulos B."/>
            <person name="Lipzen A."/>
            <person name="Chen C."/>
            <person name="Yanf M."/>
            <person name="Daum C."/>
            <person name="Ng V."/>
            <person name="Clum A."/>
            <person name="Steindorff A."/>
            <person name="Ohm R."/>
            <person name="Martin F."/>
            <person name="Silar P."/>
            <person name="Natvig D."/>
            <person name="Lalanne C."/>
            <person name="Gautier V."/>
            <person name="Ament-Velasquez S.L."/>
            <person name="Kruys A."/>
            <person name="Hutchinson M.I."/>
            <person name="Powell A.J."/>
            <person name="Barry K."/>
            <person name="Miller A.N."/>
            <person name="Grigoriev I.V."/>
            <person name="Debuchy R."/>
            <person name="Gladieux P."/>
            <person name="Thoren M.H."/>
            <person name="Johannesson H."/>
        </authorList>
    </citation>
    <scope>NUCLEOTIDE SEQUENCE</scope>
    <source>
        <strain evidence="3">PSN324</strain>
    </source>
</reference>
<evidence type="ECO:0000256" key="1">
    <source>
        <dbReference type="ARBA" id="ARBA00022801"/>
    </source>
</evidence>
<feature type="chain" id="PRO_5047040738" evidence="2">
    <location>
        <begin position="23"/>
        <end position="446"/>
    </location>
</feature>
<evidence type="ECO:0000313" key="3">
    <source>
        <dbReference type="EMBL" id="KAK4461337.1"/>
    </source>
</evidence>
<dbReference type="GO" id="GO:0004806">
    <property type="term" value="F:triacylglycerol lipase activity"/>
    <property type="evidence" value="ECO:0007669"/>
    <property type="project" value="UniProtKB-UniRule"/>
</dbReference>
<dbReference type="PANTHER" id="PTHR34853">
    <property type="match status" value="1"/>
</dbReference>
<keyword evidence="2" id="KW-0732">Signal</keyword>
<dbReference type="InterPro" id="IPR029058">
    <property type="entry name" value="AB_hydrolase_fold"/>
</dbReference>
<accession>A0AAV9HL55</accession>
<dbReference type="SUPFAM" id="SSF53474">
    <property type="entry name" value="alpha/beta-Hydrolases"/>
    <property type="match status" value="1"/>
</dbReference>
<reference evidence="3" key="1">
    <citation type="journal article" date="2023" name="Mol. Phylogenet. Evol.">
        <title>Genome-scale phylogeny and comparative genomics of the fungal order Sordariales.</title>
        <authorList>
            <person name="Hensen N."/>
            <person name="Bonometti L."/>
            <person name="Westerberg I."/>
            <person name="Brannstrom I.O."/>
            <person name="Guillou S."/>
            <person name="Cros-Aarteil S."/>
            <person name="Calhoun S."/>
            <person name="Haridas S."/>
            <person name="Kuo A."/>
            <person name="Mondo S."/>
            <person name="Pangilinan J."/>
            <person name="Riley R."/>
            <person name="LaButti K."/>
            <person name="Andreopoulos B."/>
            <person name="Lipzen A."/>
            <person name="Chen C."/>
            <person name="Yan M."/>
            <person name="Daum C."/>
            <person name="Ng V."/>
            <person name="Clum A."/>
            <person name="Steindorff A."/>
            <person name="Ohm R.A."/>
            <person name="Martin F."/>
            <person name="Silar P."/>
            <person name="Natvig D.O."/>
            <person name="Lalanne C."/>
            <person name="Gautier V."/>
            <person name="Ament-Velasquez S.L."/>
            <person name="Kruys A."/>
            <person name="Hutchinson M.I."/>
            <person name="Powell A.J."/>
            <person name="Barry K."/>
            <person name="Miller A.N."/>
            <person name="Grigoriev I.V."/>
            <person name="Debuchy R."/>
            <person name="Gladieux P."/>
            <person name="Hiltunen Thoren M."/>
            <person name="Johannesson H."/>
        </authorList>
    </citation>
    <scope>NUCLEOTIDE SEQUENCE</scope>
    <source>
        <strain evidence="3">PSN324</strain>
    </source>
</reference>
<feature type="signal peptide" evidence="2">
    <location>
        <begin position="1"/>
        <end position="22"/>
    </location>
</feature>
<protein>
    <submittedName>
        <fullName evidence="3">Lipase 1</fullName>
    </submittedName>
</protein>
<dbReference type="Gene3D" id="3.40.50.1820">
    <property type="entry name" value="alpha/beta hydrolase"/>
    <property type="match status" value="1"/>
</dbReference>
<dbReference type="AlphaFoldDB" id="A0AAV9HL55"/>
<keyword evidence="1" id="KW-0378">Hydrolase</keyword>
<gene>
    <name evidence="3" type="ORF">QBC42DRAFT_178807</name>
</gene>
<dbReference type="InterPro" id="IPR005152">
    <property type="entry name" value="Lipase_secreted"/>
</dbReference>
<organism evidence="3 4">
    <name type="scientific">Cladorrhinum samala</name>
    <dbReference type="NCBI Taxonomy" id="585594"/>
    <lineage>
        <taxon>Eukaryota</taxon>
        <taxon>Fungi</taxon>
        <taxon>Dikarya</taxon>
        <taxon>Ascomycota</taxon>
        <taxon>Pezizomycotina</taxon>
        <taxon>Sordariomycetes</taxon>
        <taxon>Sordariomycetidae</taxon>
        <taxon>Sordariales</taxon>
        <taxon>Podosporaceae</taxon>
        <taxon>Cladorrhinum</taxon>
    </lineage>
</organism>
<dbReference type="Pfam" id="PF03583">
    <property type="entry name" value="LIP"/>
    <property type="match status" value="1"/>
</dbReference>
<name>A0AAV9HL55_9PEZI</name>
<evidence type="ECO:0000313" key="4">
    <source>
        <dbReference type="Proteomes" id="UP001321749"/>
    </source>
</evidence>
<keyword evidence="4" id="KW-1185">Reference proteome</keyword>
<dbReference type="Gene3D" id="1.10.260.130">
    <property type="match status" value="1"/>
</dbReference>
<evidence type="ECO:0000256" key="2">
    <source>
        <dbReference type="SAM" id="SignalP"/>
    </source>
</evidence>
<comment type="caution">
    <text evidence="3">The sequence shown here is derived from an EMBL/GenBank/DDBJ whole genome shotgun (WGS) entry which is preliminary data.</text>
</comment>
<dbReference type="Proteomes" id="UP001321749">
    <property type="component" value="Unassembled WGS sequence"/>
</dbReference>
<dbReference type="GO" id="GO:0016042">
    <property type="term" value="P:lipid catabolic process"/>
    <property type="evidence" value="ECO:0007669"/>
    <property type="project" value="UniProtKB-UniRule"/>
</dbReference>